<proteinExistence type="predicted"/>
<name>A0A9W6EGC2_ASPNG</name>
<feature type="region of interest" description="Disordered" evidence="1">
    <location>
        <begin position="91"/>
        <end position="111"/>
    </location>
</feature>
<dbReference type="AlphaFoldDB" id="A0A9W6EGC2"/>
<reference evidence="2" key="1">
    <citation type="submission" date="2022-07" db="EMBL/GenBank/DDBJ databases">
        <title>Taxonomy of Aspergillus series Nigri: significant species reduction supported by multi-species coalescent approaches.</title>
        <authorList>
            <person name="Bian C."/>
            <person name="Kusuya Y."/>
            <person name="Sklenar F."/>
            <person name="D'hooge E."/>
            <person name="Yaguchi T."/>
            <person name="Takahashi H."/>
            <person name="Hubka V."/>
        </authorList>
    </citation>
    <scope>NUCLEOTIDE SEQUENCE</scope>
    <source>
        <strain evidence="2">IFM 63604</strain>
    </source>
</reference>
<protein>
    <submittedName>
        <fullName evidence="2">Uncharacterized protein</fullName>
    </submittedName>
</protein>
<evidence type="ECO:0000313" key="3">
    <source>
        <dbReference type="Proteomes" id="UP001144191"/>
    </source>
</evidence>
<evidence type="ECO:0000313" key="2">
    <source>
        <dbReference type="EMBL" id="GLA55960.1"/>
    </source>
</evidence>
<comment type="caution">
    <text evidence="2">The sequence shown here is derived from an EMBL/GenBank/DDBJ whole genome shotgun (WGS) entry which is preliminary data.</text>
</comment>
<sequence length="162" mass="17588">MTRWRSILPDFLKGKMGILHRTISKLPICGLSITVPATLFTGLSCITFSTSRDNQQSLFLVPVKSCSKPQQVALSITQSQSATSMARLSSEVRPALNPPPSDQAGGEGPYTYRELPSELRHACKICIDSAILSTEAFDGINGRPVVTNIYGMGHAYAETPFK</sequence>
<organism evidence="2 3">
    <name type="scientific">Aspergillus niger</name>
    <dbReference type="NCBI Taxonomy" id="5061"/>
    <lineage>
        <taxon>Eukaryota</taxon>
        <taxon>Fungi</taxon>
        <taxon>Dikarya</taxon>
        <taxon>Ascomycota</taxon>
        <taxon>Pezizomycotina</taxon>
        <taxon>Eurotiomycetes</taxon>
        <taxon>Eurotiomycetidae</taxon>
        <taxon>Eurotiales</taxon>
        <taxon>Aspergillaceae</taxon>
        <taxon>Aspergillus</taxon>
        <taxon>Aspergillus subgen. Circumdati</taxon>
    </lineage>
</organism>
<gene>
    <name evidence="2" type="ORF">AnigIFM63604_003308</name>
</gene>
<dbReference type="Proteomes" id="UP001144191">
    <property type="component" value="Unassembled WGS sequence"/>
</dbReference>
<dbReference type="EMBL" id="BRPB01000186">
    <property type="protein sequence ID" value="GLA55960.1"/>
    <property type="molecule type" value="Genomic_DNA"/>
</dbReference>
<evidence type="ECO:0000256" key="1">
    <source>
        <dbReference type="SAM" id="MobiDB-lite"/>
    </source>
</evidence>
<accession>A0A9W6EGC2</accession>